<dbReference type="Proteomes" id="UP000747542">
    <property type="component" value="Unassembled WGS sequence"/>
</dbReference>
<gene>
    <name evidence="2" type="ORF">Hamer_G009256</name>
</gene>
<sequence length="92" mass="9723">MTTTGRSPPFSLSTPFLPSLPSVLEPSSSRYVTSSMTVVAVNPSLPLNRRYRSLYQGDGGAGPSSPPSSPRTHELPNQAVKVTDSPPADLLL</sequence>
<feature type="region of interest" description="Disordered" evidence="1">
    <location>
        <begin position="51"/>
        <end position="92"/>
    </location>
</feature>
<dbReference type="EMBL" id="JAHLQT010046319">
    <property type="protein sequence ID" value="KAG7153616.1"/>
    <property type="molecule type" value="Genomic_DNA"/>
</dbReference>
<reference evidence="2" key="1">
    <citation type="journal article" date="2021" name="Sci. Adv.">
        <title>The American lobster genome reveals insights on longevity, neural, and immune adaptations.</title>
        <authorList>
            <person name="Polinski J.M."/>
            <person name="Zimin A.V."/>
            <person name="Clark K.F."/>
            <person name="Kohn A.B."/>
            <person name="Sadowski N."/>
            <person name="Timp W."/>
            <person name="Ptitsyn A."/>
            <person name="Khanna P."/>
            <person name="Romanova D.Y."/>
            <person name="Williams P."/>
            <person name="Greenwood S.J."/>
            <person name="Moroz L.L."/>
            <person name="Walt D.R."/>
            <person name="Bodnar A.G."/>
        </authorList>
    </citation>
    <scope>NUCLEOTIDE SEQUENCE</scope>
    <source>
        <strain evidence="2">GMGI-L3</strain>
    </source>
</reference>
<evidence type="ECO:0000256" key="1">
    <source>
        <dbReference type="SAM" id="MobiDB-lite"/>
    </source>
</evidence>
<comment type="caution">
    <text evidence="2">The sequence shown here is derived from an EMBL/GenBank/DDBJ whole genome shotgun (WGS) entry which is preliminary data.</text>
</comment>
<dbReference type="AlphaFoldDB" id="A0A8J5J783"/>
<evidence type="ECO:0000313" key="3">
    <source>
        <dbReference type="Proteomes" id="UP000747542"/>
    </source>
</evidence>
<accession>A0A8J5J783</accession>
<name>A0A8J5J783_HOMAM</name>
<evidence type="ECO:0000313" key="2">
    <source>
        <dbReference type="EMBL" id="KAG7153616.1"/>
    </source>
</evidence>
<protein>
    <submittedName>
        <fullName evidence="2">Uncharacterized protein</fullName>
    </submittedName>
</protein>
<proteinExistence type="predicted"/>
<organism evidence="2 3">
    <name type="scientific">Homarus americanus</name>
    <name type="common">American lobster</name>
    <dbReference type="NCBI Taxonomy" id="6706"/>
    <lineage>
        <taxon>Eukaryota</taxon>
        <taxon>Metazoa</taxon>
        <taxon>Ecdysozoa</taxon>
        <taxon>Arthropoda</taxon>
        <taxon>Crustacea</taxon>
        <taxon>Multicrustacea</taxon>
        <taxon>Malacostraca</taxon>
        <taxon>Eumalacostraca</taxon>
        <taxon>Eucarida</taxon>
        <taxon>Decapoda</taxon>
        <taxon>Pleocyemata</taxon>
        <taxon>Astacidea</taxon>
        <taxon>Nephropoidea</taxon>
        <taxon>Nephropidae</taxon>
        <taxon>Homarus</taxon>
    </lineage>
</organism>
<keyword evidence="3" id="KW-1185">Reference proteome</keyword>